<dbReference type="InterPro" id="IPR043216">
    <property type="entry name" value="PAP-like"/>
</dbReference>
<evidence type="ECO:0000256" key="1">
    <source>
        <dbReference type="ARBA" id="ARBA00004141"/>
    </source>
</evidence>
<dbReference type="Pfam" id="PF01569">
    <property type="entry name" value="PAP2"/>
    <property type="match status" value="1"/>
</dbReference>
<proteinExistence type="inferred from homology"/>
<dbReference type="InterPro" id="IPR000326">
    <property type="entry name" value="PAP2/HPO"/>
</dbReference>
<evidence type="ECO:0000313" key="10">
    <source>
        <dbReference type="Proteomes" id="UP000241890"/>
    </source>
</evidence>
<dbReference type="Gene3D" id="1.20.144.10">
    <property type="entry name" value="Phosphatidic acid phosphatase type 2/haloperoxidase"/>
    <property type="match status" value="2"/>
</dbReference>
<keyword evidence="10" id="KW-1185">Reference proteome</keyword>
<gene>
    <name evidence="9" type="ORF">FCC1311_102281</name>
</gene>
<dbReference type="Proteomes" id="UP000241890">
    <property type="component" value="Unassembled WGS sequence"/>
</dbReference>
<sequence>MEGIRKAASKLDCVSNEGYDDKTGKVTRPFGWWTTSFLYDYVALIVLLYMLVSPLVVFNVHTLNVFDMADPEVQRPLYDDQLTVEEILIMCVVPSAFMYAVFFLRRGMDWLEDAHSIFCTLATALMISNFTYFTLKEAVSRPRPDIVARCAPACLRDVTWTCTSIDNYIDPDLCPDASCCPVQCGFVDPRYAPGTILNCTATSEPLWERCGALWGRLITVEQAECQGLQSVGKYSPYTIDQGFTSFPSGHVINISGVFMFNWLYLAGKLQVYGRNVQQRMLLPAFAFMSAFIFAVLYVVETRISNNKHHISDCIAGLLVGMVPMLFVYPMYFQSIFLGGEPLRRPKQSCWNVLGHLCCRDRALQQPWPQEGWLPLPMFNAESRVNEVATGSLASKNGARRSDSQSTNGGFANQSQDQEGNIGAKTFDEIEDNGTLTGDSSSSSQAAGGPDASKKDYGTLNQAVSQV</sequence>
<reference evidence="9 10" key="1">
    <citation type="submission" date="2017-12" db="EMBL/GenBank/DDBJ databases">
        <title>Sequencing, de novo assembly and annotation of complete genome of a new Thraustochytrid species, strain FCC1311.</title>
        <authorList>
            <person name="Sedici K."/>
            <person name="Godart F."/>
            <person name="Aiese Cigliano R."/>
            <person name="Sanseverino W."/>
            <person name="Barakat M."/>
            <person name="Ortet P."/>
            <person name="Marechal E."/>
            <person name="Cagnac O."/>
            <person name="Amato A."/>
        </authorList>
    </citation>
    <scope>NUCLEOTIDE SEQUENCE [LARGE SCALE GENOMIC DNA]</scope>
</reference>
<evidence type="ECO:0000259" key="8">
    <source>
        <dbReference type="Pfam" id="PF01569"/>
    </source>
</evidence>
<comment type="caution">
    <text evidence="9">The sequence shown here is derived from an EMBL/GenBank/DDBJ whole genome shotgun (WGS) entry which is preliminary data.</text>
</comment>
<dbReference type="InParanoid" id="A0A2R5GT84"/>
<dbReference type="GO" id="GO:0006644">
    <property type="term" value="P:phospholipid metabolic process"/>
    <property type="evidence" value="ECO:0007669"/>
    <property type="project" value="InterPro"/>
</dbReference>
<feature type="transmembrane region" description="Helical" evidence="7">
    <location>
        <begin position="38"/>
        <end position="58"/>
    </location>
</feature>
<comment type="subcellular location">
    <subcellularLocation>
        <location evidence="1">Membrane</location>
        <topology evidence="1">Multi-pass membrane protein</topology>
    </subcellularLocation>
</comment>
<dbReference type="InterPro" id="IPR036938">
    <property type="entry name" value="PAP2/HPO_sf"/>
</dbReference>
<evidence type="ECO:0000256" key="3">
    <source>
        <dbReference type="ARBA" id="ARBA00022692"/>
    </source>
</evidence>
<dbReference type="GO" id="GO:0046839">
    <property type="term" value="P:phospholipid dephosphorylation"/>
    <property type="evidence" value="ECO:0007669"/>
    <property type="project" value="TreeGrafter"/>
</dbReference>
<evidence type="ECO:0000256" key="7">
    <source>
        <dbReference type="SAM" id="Phobius"/>
    </source>
</evidence>
<feature type="transmembrane region" description="Helical" evidence="7">
    <location>
        <begin position="314"/>
        <end position="337"/>
    </location>
</feature>
<feature type="compositionally biased region" description="Low complexity" evidence="6">
    <location>
        <begin position="437"/>
        <end position="450"/>
    </location>
</feature>
<dbReference type="SUPFAM" id="SSF48317">
    <property type="entry name" value="Acid phosphatase/Vanadium-dependent haloperoxidase"/>
    <property type="match status" value="1"/>
</dbReference>
<name>A0A2R5GT84_9STRA</name>
<feature type="domain" description="Phosphatidic acid phosphatase type 2/haloperoxidase" evidence="8">
    <location>
        <begin position="119"/>
        <end position="333"/>
    </location>
</feature>
<keyword evidence="3 7" id="KW-0812">Transmembrane</keyword>
<dbReference type="GO" id="GO:0016020">
    <property type="term" value="C:membrane"/>
    <property type="evidence" value="ECO:0007669"/>
    <property type="project" value="UniProtKB-SubCell"/>
</dbReference>
<feature type="transmembrane region" description="Helical" evidence="7">
    <location>
        <begin position="279"/>
        <end position="299"/>
    </location>
</feature>
<dbReference type="PANTHER" id="PTHR10165">
    <property type="entry name" value="LIPID PHOSPHATE PHOSPHATASE"/>
    <property type="match status" value="1"/>
</dbReference>
<feature type="transmembrane region" description="Helical" evidence="7">
    <location>
        <begin position="250"/>
        <end position="267"/>
    </location>
</feature>
<feature type="compositionally biased region" description="Polar residues" evidence="6">
    <location>
        <begin position="403"/>
        <end position="418"/>
    </location>
</feature>
<feature type="transmembrane region" description="Helical" evidence="7">
    <location>
        <begin position="87"/>
        <end position="104"/>
    </location>
</feature>
<keyword evidence="5 7" id="KW-0472">Membrane</keyword>
<protein>
    <submittedName>
        <fullName evidence="9">Phospholipid phosphatase 2</fullName>
    </submittedName>
</protein>
<dbReference type="AlphaFoldDB" id="A0A2R5GT84"/>
<evidence type="ECO:0000313" key="9">
    <source>
        <dbReference type="EMBL" id="GBG34077.1"/>
    </source>
</evidence>
<dbReference type="EMBL" id="BEYU01000179">
    <property type="protein sequence ID" value="GBG34077.1"/>
    <property type="molecule type" value="Genomic_DNA"/>
</dbReference>
<feature type="region of interest" description="Disordered" evidence="6">
    <location>
        <begin position="390"/>
        <end position="466"/>
    </location>
</feature>
<dbReference type="PANTHER" id="PTHR10165:SF35">
    <property type="entry name" value="RE23632P"/>
    <property type="match status" value="1"/>
</dbReference>
<evidence type="ECO:0000256" key="4">
    <source>
        <dbReference type="ARBA" id="ARBA00022989"/>
    </source>
</evidence>
<evidence type="ECO:0000256" key="6">
    <source>
        <dbReference type="SAM" id="MobiDB-lite"/>
    </source>
</evidence>
<dbReference type="GO" id="GO:0008195">
    <property type="term" value="F:phosphatidate phosphatase activity"/>
    <property type="evidence" value="ECO:0007669"/>
    <property type="project" value="TreeGrafter"/>
</dbReference>
<dbReference type="OrthoDB" id="8907274at2759"/>
<feature type="transmembrane region" description="Helical" evidence="7">
    <location>
        <begin position="116"/>
        <end position="135"/>
    </location>
</feature>
<evidence type="ECO:0000256" key="5">
    <source>
        <dbReference type="ARBA" id="ARBA00023136"/>
    </source>
</evidence>
<comment type="similarity">
    <text evidence="2">Belongs to the PA-phosphatase related phosphoesterase family.</text>
</comment>
<keyword evidence="4 7" id="KW-1133">Transmembrane helix</keyword>
<evidence type="ECO:0000256" key="2">
    <source>
        <dbReference type="ARBA" id="ARBA00008816"/>
    </source>
</evidence>
<accession>A0A2R5GT84</accession>
<organism evidence="9 10">
    <name type="scientific">Hondaea fermentalgiana</name>
    <dbReference type="NCBI Taxonomy" id="2315210"/>
    <lineage>
        <taxon>Eukaryota</taxon>
        <taxon>Sar</taxon>
        <taxon>Stramenopiles</taxon>
        <taxon>Bigyra</taxon>
        <taxon>Labyrinthulomycetes</taxon>
        <taxon>Thraustochytrida</taxon>
        <taxon>Thraustochytriidae</taxon>
        <taxon>Hondaea</taxon>
    </lineage>
</organism>